<organism evidence="1 2">
    <name type="scientific">Hyaloscypha hepaticicola</name>
    <dbReference type="NCBI Taxonomy" id="2082293"/>
    <lineage>
        <taxon>Eukaryota</taxon>
        <taxon>Fungi</taxon>
        <taxon>Dikarya</taxon>
        <taxon>Ascomycota</taxon>
        <taxon>Pezizomycotina</taxon>
        <taxon>Leotiomycetes</taxon>
        <taxon>Helotiales</taxon>
        <taxon>Hyaloscyphaceae</taxon>
        <taxon>Hyaloscypha</taxon>
    </lineage>
</organism>
<accession>A0A2J6Q2P2</accession>
<dbReference type="EMBL" id="KZ613484">
    <property type="protein sequence ID" value="PMD20535.1"/>
    <property type="molecule type" value="Genomic_DNA"/>
</dbReference>
<protein>
    <submittedName>
        <fullName evidence="1">Uncharacterized protein</fullName>
    </submittedName>
</protein>
<gene>
    <name evidence="1" type="ORF">NA56DRAFT_168338</name>
</gene>
<proteinExistence type="predicted"/>
<sequence>MHGCSELFSLGLPYICLGEQTCRVRESNGAWGGRPFCRAGGQGRFKGGQGKADSSSLGGAWCKVAGRPQRSRQTDRRGRGRTGTAIIAHGGAAPGQAARKKHLRFSQKFRIRAEPNRASKAASILGGLRASRARCTCGLSHSPGGWGNDQQKRWRGEGRGVMAQCPSAQHSRAWRIGYRCSLEVCCLRVWPVNNDTSLSTTEA</sequence>
<dbReference type="AlphaFoldDB" id="A0A2J6Q2P2"/>
<evidence type="ECO:0000313" key="2">
    <source>
        <dbReference type="Proteomes" id="UP000235672"/>
    </source>
</evidence>
<reference evidence="1 2" key="1">
    <citation type="submission" date="2016-05" db="EMBL/GenBank/DDBJ databases">
        <title>A degradative enzymes factory behind the ericoid mycorrhizal symbiosis.</title>
        <authorList>
            <consortium name="DOE Joint Genome Institute"/>
            <person name="Martino E."/>
            <person name="Morin E."/>
            <person name="Grelet G."/>
            <person name="Kuo A."/>
            <person name="Kohler A."/>
            <person name="Daghino S."/>
            <person name="Barry K."/>
            <person name="Choi C."/>
            <person name="Cichocki N."/>
            <person name="Clum A."/>
            <person name="Copeland A."/>
            <person name="Hainaut M."/>
            <person name="Haridas S."/>
            <person name="Labutti K."/>
            <person name="Lindquist E."/>
            <person name="Lipzen A."/>
            <person name="Khouja H.-R."/>
            <person name="Murat C."/>
            <person name="Ohm R."/>
            <person name="Olson A."/>
            <person name="Spatafora J."/>
            <person name="Veneault-Fourrey C."/>
            <person name="Henrissat B."/>
            <person name="Grigoriev I."/>
            <person name="Martin F."/>
            <person name="Perotto S."/>
        </authorList>
    </citation>
    <scope>NUCLEOTIDE SEQUENCE [LARGE SCALE GENOMIC DNA]</scope>
    <source>
        <strain evidence="1 2">UAMH 7357</strain>
    </source>
</reference>
<dbReference type="Proteomes" id="UP000235672">
    <property type="component" value="Unassembled WGS sequence"/>
</dbReference>
<keyword evidence="2" id="KW-1185">Reference proteome</keyword>
<name>A0A2J6Q2P2_9HELO</name>
<evidence type="ECO:0000313" key="1">
    <source>
        <dbReference type="EMBL" id="PMD20535.1"/>
    </source>
</evidence>